<protein>
    <recommendedName>
        <fullName evidence="3">Phosphatidylinositol 4-kinase alpha</fullName>
    </recommendedName>
</protein>
<dbReference type="AlphaFoldDB" id="A0A8B9GUQ7"/>
<proteinExistence type="predicted"/>
<name>A0A8B9GUQ7_ASTMX</name>
<accession>A0A8B9GUQ7</accession>
<organism evidence="1 2">
    <name type="scientific">Astyanax mexicanus</name>
    <name type="common">Blind cave fish</name>
    <name type="synonym">Astyanax fasciatus mexicanus</name>
    <dbReference type="NCBI Taxonomy" id="7994"/>
    <lineage>
        <taxon>Eukaryota</taxon>
        <taxon>Metazoa</taxon>
        <taxon>Chordata</taxon>
        <taxon>Craniata</taxon>
        <taxon>Vertebrata</taxon>
        <taxon>Euteleostomi</taxon>
        <taxon>Actinopterygii</taxon>
        <taxon>Neopterygii</taxon>
        <taxon>Teleostei</taxon>
        <taxon>Ostariophysi</taxon>
        <taxon>Characiformes</taxon>
        <taxon>Characoidei</taxon>
        <taxon>Acestrorhamphidae</taxon>
        <taxon>Acestrorhamphinae</taxon>
        <taxon>Astyanax</taxon>
    </lineage>
</organism>
<dbReference type="Proteomes" id="UP000694621">
    <property type="component" value="Unplaced"/>
</dbReference>
<dbReference type="Ensembl" id="ENSAMXT00005004691.1">
    <property type="protein sequence ID" value="ENSAMXP00005004120.1"/>
    <property type="gene ID" value="ENSAMXG00005002536.1"/>
</dbReference>
<sequence>MSVKGGSRGFYFNTVLSLARSLAAHRPAPLEKVQKLQCMCPVDCRGVFQLDERRRDAVIALGIFLVESDLQHKDAIVPYLLGLLKGLPRVQWIEESSERKVREILPVAENFCFCLVTMLSDVAQRDETLRIQVCAADTIDTKTKVWPNNLVCVLSDWTLCCADSGGCDGPHAGSAACVPKP</sequence>
<evidence type="ECO:0000313" key="1">
    <source>
        <dbReference type="Ensembl" id="ENSAMXP00005004120.1"/>
    </source>
</evidence>
<evidence type="ECO:0008006" key="3">
    <source>
        <dbReference type="Google" id="ProtNLM"/>
    </source>
</evidence>
<evidence type="ECO:0000313" key="2">
    <source>
        <dbReference type="Proteomes" id="UP000694621"/>
    </source>
</evidence>
<reference evidence="1" key="1">
    <citation type="submission" date="2025-08" db="UniProtKB">
        <authorList>
            <consortium name="Ensembl"/>
        </authorList>
    </citation>
    <scope>IDENTIFICATION</scope>
</reference>